<dbReference type="Proteomes" id="UP000270856">
    <property type="component" value="Unassembled WGS sequence"/>
</dbReference>
<dbReference type="PIRSF" id="PIRSF000370">
    <property type="entry name" value="QueE"/>
    <property type="match status" value="1"/>
</dbReference>
<evidence type="ECO:0000256" key="4">
    <source>
        <dbReference type="ARBA" id="ARBA00022842"/>
    </source>
</evidence>
<organism evidence="10 11">
    <name type="scientific">Aureibaculum marinum</name>
    <dbReference type="NCBI Taxonomy" id="2487930"/>
    <lineage>
        <taxon>Bacteria</taxon>
        <taxon>Pseudomonadati</taxon>
        <taxon>Bacteroidota</taxon>
        <taxon>Flavobacteriia</taxon>
        <taxon>Flavobacteriales</taxon>
        <taxon>Flavobacteriaceae</taxon>
        <taxon>Aureibaculum</taxon>
    </lineage>
</organism>
<comment type="caution">
    <text evidence="10">The sequence shown here is derived from an EMBL/GenBank/DDBJ whole genome shotgun (WGS) entry which is preliminary data.</text>
</comment>
<feature type="binding site" evidence="8">
    <location>
        <begin position="24"/>
        <end position="26"/>
    </location>
    <ligand>
        <name>substrate</name>
    </ligand>
</feature>
<feature type="binding site" evidence="8">
    <location>
        <position position="50"/>
    </location>
    <ligand>
        <name>[4Fe-4S] cluster</name>
        <dbReference type="ChEBI" id="CHEBI:49883"/>
        <note>4Fe-4S-S-AdoMet</note>
    </ligand>
</feature>
<evidence type="ECO:0000256" key="6">
    <source>
        <dbReference type="ARBA" id="ARBA00023014"/>
    </source>
</evidence>
<keyword evidence="2 8" id="KW-0949">S-adenosyl-L-methionine</keyword>
<keyword evidence="3 8" id="KW-0479">Metal-binding</keyword>
<feature type="binding site" evidence="8">
    <location>
        <begin position="126"/>
        <end position="128"/>
    </location>
    <ligand>
        <name>S-adenosyl-L-methionine</name>
        <dbReference type="ChEBI" id="CHEBI:59789"/>
    </ligand>
</feature>
<dbReference type="GO" id="GO:0016840">
    <property type="term" value="F:carbon-nitrogen lyase activity"/>
    <property type="evidence" value="ECO:0007669"/>
    <property type="project" value="UniProtKB-UniRule"/>
</dbReference>
<dbReference type="AlphaFoldDB" id="A0A3N4ND24"/>
<sequence length="209" mass="24006">MNKNAQLLIDQGKMLPLMEEFYTIQGEGYYTGTAAYFIRVGGCDVGCHWCDVKESWNAELHPATKTDLIVDNAKKHSDTIVVTGGEPLMYNMDYLTSKLQKEGLKTHIETSGAYTLTGKWDWICLSPKKNKLPLTEVYENANELKVIVYNKNDFLFAEKQASKVQKNCILYLQPEWSVEKKMTPLIVNYVMKNPKWKISLQTHKYLNIP</sequence>
<dbReference type="GO" id="GO:0051539">
    <property type="term" value="F:4 iron, 4 sulfur cluster binding"/>
    <property type="evidence" value="ECO:0007669"/>
    <property type="project" value="UniProtKB-UniRule"/>
</dbReference>
<proteinExistence type="inferred from homology"/>
<feature type="binding site" evidence="8">
    <location>
        <position position="43"/>
    </location>
    <ligand>
        <name>[4Fe-4S] cluster</name>
        <dbReference type="ChEBI" id="CHEBI:49883"/>
        <note>4Fe-4S-S-AdoMet</note>
    </ligand>
</feature>
<evidence type="ECO:0000256" key="5">
    <source>
        <dbReference type="ARBA" id="ARBA00023004"/>
    </source>
</evidence>
<dbReference type="UniPathway" id="UPA00391"/>
<comment type="catalytic activity">
    <reaction evidence="8">
        <text>6-carboxy-5,6,7,8-tetrahydropterin + H(+) = 7-carboxy-7-carbaguanine + NH4(+)</text>
        <dbReference type="Rhea" id="RHEA:27974"/>
        <dbReference type="ChEBI" id="CHEBI:15378"/>
        <dbReference type="ChEBI" id="CHEBI:28938"/>
        <dbReference type="ChEBI" id="CHEBI:61032"/>
        <dbReference type="ChEBI" id="CHEBI:61036"/>
        <dbReference type="EC" id="4.3.99.3"/>
    </reaction>
</comment>
<feature type="binding site" evidence="8">
    <location>
        <position position="83"/>
    </location>
    <ligand>
        <name>substrate</name>
    </ligand>
</feature>
<dbReference type="Pfam" id="PF04055">
    <property type="entry name" value="Radical_SAM"/>
    <property type="match status" value="1"/>
</dbReference>
<feature type="binding site" evidence="8">
    <location>
        <position position="85"/>
    </location>
    <ligand>
        <name>S-adenosyl-L-methionine</name>
        <dbReference type="ChEBI" id="CHEBI:59789"/>
    </ligand>
</feature>
<dbReference type="PANTHER" id="PTHR42836">
    <property type="entry name" value="7-CARBOXY-7-DEAZAGUANINE SYNTHASE"/>
    <property type="match status" value="1"/>
</dbReference>
<evidence type="ECO:0000256" key="1">
    <source>
        <dbReference type="ARBA" id="ARBA00022485"/>
    </source>
</evidence>
<dbReference type="SUPFAM" id="SSF102114">
    <property type="entry name" value="Radical SAM enzymes"/>
    <property type="match status" value="1"/>
</dbReference>
<keyword evidence="4 8" id="KW-0460">Magnesium</keyword>
<keyword evidence="11" id="KW-1185">Reference proteome</keyword>
<comment type="cofactor">
    <cofactor evidence="8">
        <name>[4Fe-4S] cluster</name>
        <dbReference type="ChEBI" id="CHEBI:49883"/>
    </cofactor>
    <text evidence="8">Binds 1 [4Fe-4S] cluster. The cluster is coordinated with 3 cysteines and an exchangeable S-adenosyl-L-methionine.</text>
</comment>
<comment type="cofactor">
    <cofactor evidence="8">
        <name>S-adenosyl-L-methionine</name>
        <dbReference type="ChEBI" id="CHEBI:59789"/>
    </cofactor>
    <text evidence="8">Binds 1 S-adenosyl-L-methionine per subunit.</text>
</comment>
<comment type="function">
    <text evidence="8">Catalyzes the complex heterocyclic radical-mediated conversion of 6-carboxy-5,6,7,8-tetrahydropterin (CPH4) to 7-carboxy-7-deazaguanine (CDG), a step common to the biosynthetic pathways of all 7-deazapurine-containing compounds.</text>
</comment>
<evidence type="ECO:0000313" key="11">
    <source>
        <dbReference type="Proteomes" id="UP000270856"/>
    </source>
</evidence>
<dbReference type="InterPro" id="IPR058240">
    <property type="entry name" value="rSAM_sf"/>
</dbReference>
<feature type="binding site" evidence="8">
    <location>
        <position position="47"/>
    </location>
    <ligand>
        <name>[4Fe-4S] cluster</name>
        <dbReference type="ChEBI" id="CHEBI:49883"/>
        <note>4Fe-4S-S-AdoMet</note>
    </ligand>
</feature>
<feature type="binding site" evidence="8">
    <location>
        <position position="209"/>
    </location>
    <ligand>
        <name>substrate</name>
    </ligand>
</feature>
<comment type="similarity">
    <text evidence="8">Belongs to the radical SAM superfamily. 7-carboxy-7-deazaguanine synthase family.</text>
</comment>
<dbReference type="PROSITE" id="PS51918">
    <property type="entry name" value="RADICAL_SAM"/>
    <property type="match status" value="1"/>
</dbReference>
<dbReference type="EMBL" id="RPFJ01000032">
    <property type="protein sequence ID" value="RPD93255.1"/>
    <property type="molecule type" value="Genomic_DNA"/>
</dbReference>
<comment type="caution">
    <text evidence="8">Lacks conserved residue(s) required for the propagation of feature annotation.</text>
</comment>
<dbReference type="GO" id="GO:0000287">
    <property type="term" value="F:magnesium ion binding"/>
    <property type="evidence" value="ECO:0007669"/>
    <property type="project" value="UniProtKB-UniRule"/>
</dbReference>
<comment type="subunit">
    <text evidence="8">Homodimer.</text>
</comment>
<dbReference type="OrthoDB" id="9792276at2"/>
<dbReference type="PANTHER" id="PTHR42836:SF1">
    <property type="entry name" value="7-CARBOXY-7-DEAZAGUANINE SYNTHASE"/>
    <property type="match status" value="1"/>
</dbReference>
<dbReference type="SFLD" id="SFLDS00029">
    <property type="entry name" value="Radical_SAM"/>
    <property type="match status" value="1"/>
</dbReference>
<name>A0A3N4ND24_9FLAO</name>
<evidence type="ECO:0000256" key="2">
    <source>
        <dbReference type="ARBA" id="ARBA00022691"/>
    </source>
</evidence>
<dbReference type="InterPro" id="IPR007197">
    <property type="entry name" value="rSAM"/>
</dbReference>
<dbReference type="HAMAP" id="MF_00917">
    <property type="entry name" value="QueE"/>
    <property type="match status" value="1"/>
</dbReference>
<feature type="domain" description="Radical SAM core" evidence="9">
    <location>
        <begin position="30"/>
        <end position="209"/>
    </location>
</feature>
<dbReference type="GO" id="GO:0008616">
    <property type="term" value="P:tRNA queuosine(34) biosynthetic process"/>
    <property type="evidence" value="ECO:0007669"/>
    <property type="project" value="UniProtKB-UniRule"/>
</dbReference>
<evidence type="ECO:0000259" key="9">
    <source>
        <dbReference type="PROSITE" id="PS51918"/>
    </source>
</evidence>
<keyword evidence="8" id="KW-0671">Queuosine biosynthesis</keyword>
<dbReference type="RefSeq" id="WP_123898961.1">
    <property type="nucleotide sequence ID" value="NZ_RPFJ01000032.1"/>
</dbReference>
<dbReference type="GO" id="GO:1904047">
    <property type="term" value="F:S-adenosyl-L-methionine binding"/>
    <property type="evidence" value="ECO:0007669"/>
    <property type="project" value="UniProtKB-UniRule"/>
</dbReference>
<keyword evidence="1 8" id="KW-0004">4Fe-4S</keyword>
<protein>
    <recommendedName>
        <fullName evidence="8">7-carboxy-7-deazaguanine synthase</fullName>
        <shortName evidence="8">CDG synthase</shortName>
        <ecNumber evidence="8">4.3.99.3</ecNumber>
    </recommendedName>
    <alternativeName>
        <fullName evidence="8">Queuosine biosynthesis protein QueE</fullName>
    </alternativeName>
</protein>
<dbReference type="InterPro" id="IPR024924">
    <property type="entry name" value="7-CO-7-deazaguanine_synth-like"/>
</dbReference>
<evidence type="ECO:0000256" key="3">
    <source>
        <dbReference type="ARBA" id="ARBA00022723"/>
    </source>
</evidence>
<feature type="binding site" evidence="8">
    <location>
        <begin position="49"/>
        <end position="51"/>
    </location>
    <ligand>
        <name>S-adenosyl-L-methionine</name>
        <dbReference type="ChEBI" id="CHEBI:59789"/>
    </ligand>
</feature>
<keyword evidence="5 8" id="KW-0408">Iron</keyword>
<accession>A0A3N4ND24</accession>
<dbReference type="InterPro" id="IPR013785">
    <property type="entry name" value="Aldolase_TIM"/>
</dbReference>
<feature type="binding site" evidence="8">
    <location>
        <position position="39"/>
    </location>
    <ligand>
        <name>substrate</name>
    </ligand>
</feature>
<keyword evidence="6 8" id="KW-0411">Iron-sulfur</keyword>
<keyword evidence="7 8" id="KW-0456">Lyase</keyword>
<reference evidence="10 11" key="1">
    <citation type="submission" date="2018-11" db="EMBL/GenBank/DDBJ databases">
        <title>Aureibaculum marinum gen. nov., sp. nov., a member of the family Flavobacteriaceae isolated from the Bohai Sea.</title>
        <authorList>
            <person name="Ji X."/>
        </authorList>
    </citation>
    <scope>NUCLEOTIDE SEQUENCE [LARGE SCALE GENOMIC DNA]</scope>
    <source>
        <strain evidence="10 11">BH-SD17</strain>
    </source>
</reference>
<dbReference type="Gene3D" id="3.20.20.70">
    <property type="entry name" value="Aldolase class I"/>
    <property type="match status" value="1"/>
</dbReference>
<evidence type="ECO:0000256" key="8">
    <source>
        <dbReference type="HAMAP-Rule" id="MF_00917"/>
    </source>
</evidence>
<comment type="pathway">
    <text evidence="8">Purine metabolism; 7-cyano-7-deazaguanine biosynthesis.</text>
</comment>
<evidence type="ECO:0000256" key="7">
    <source>
        <dbReference type="ARBA" id="ARBA00023239"/>
    </source>
</evidence>
<evidence type="ECO:0000313" key="10">
    <source>
        <dbReference type="EMBL" id="RPD93255.1"/>
    </source>
</evidence>
<dbReference type="EC" id="4.3.99.3" evidence="8"/>
<gene>
    <name evidence="8" type="primary">queE</name>
    <name evidence="10" type="ORF">EGM88_13565</name>
</gene>
<comment type="cofactor">
    <cofactor evidence="8">
        <name>Mg(2+)</name>
        <dbReference type="ChEBI" id="CHEBI:18420"/>
    </cofactor>
</comment>